<accession>A0ABW9J5T2</accession>
<dbReference type="RefSeq" id="WP_138721761.1">
    <property type="nucleotide sequence ID" value="NZ_SSHJ02000001.1"/>
</dbReference>
<sequence>MKRSFLGVFVLLLFSCSQQESKQMDTPVYFDLAKYFEGEAARLQKTNPEVIKGVIAIGKAEQKATKIADWKTELASFSNADINKASWKGEFKEINNGGNITYATTNSKIPIKKIEIVKFNDQIKSIKIFKATQNYLYTSTDTLLYYPDSLYSVQNLQNIKLLGEKKYQITGKFN</sequence>
<proteinExistence type="predicted"/>
<organism evidence="1 2">
    <name type="scientific">Pedobacter ureilyticus</name>
    <dbReference type="NCBI Taxonomy" id="1393051"/>
    <lineage>
        <taxon>Bacteria</taxon>
        <taxon>Pseudomonadati</taxon>
        <taxon>Bacteroidota</taxon>
        <taxon>Sphingobacteriia</taxon>
        <taxon>Sphingobacteriales</taxon>
        <taxon>Sphingobacteriaceae</taxon>
        <taxon>Pedobacter</taxon>
    </lineage>
</organism>
<evidence type="ECO:0000313" key="1">
    <source>
        <dbReference type="EMBL" id="MFN0254622.1"/>
    </source>
</evidence>
<keyword evidence="2" id="KW-1185">Reference proteome</keyword>
<evidence type="ECO:0000313" key="2">
    <source>
        <dbReference type="Proteomes" id="UP001517247"/>
    </source>
</evidence>
<protein>
    <submittedName>
        <fullName evidence="1">Uncharacterized protein</fullName>
    </submittedName>
</protein>
<name>A0ABW9J5T2_9SPHI</name>
<comment type="caution">
    <text evidence="1">The sequence shown here is derived from an EMBL/GenBank/DDBJ whole genome shotgun (WGS) entry which is preliminary data.</text>
</comment>
<reference evidence="1 2" key="1">
    <citation type="submission" date="2024-12" db="EMBL/GenBank/DDBJ databases">
        <authorList>
            <person name="Hu S."/>
        </authorList>
    </citation>
    <scope>NUCLEOTIDE SEQUENCE [LARGE SCALE GENOMIC DNA]</scope>
    <source>
        <strain evidence="1 2">THG-T11</strain>
    </source>
</reference>
<dbReference type="Proteomes" id="UP001517247">
    <property type="component" value="Unassembled WGS sequence"/>
</dbReference>
<dbReference type="PROSITE" id="PS51257">
    <property type="entry name" value="PROKAR_LIPOPROTEIN"/>
    <property type="match status" value="1"/>
</dbReference>
<dbReference type="EMBL" id="SSHJ02000001">
    <property type="protein sequence ID" value="MFN0254622.1"/>
    <property type="molecule type" value="Genomic_DNA"/>
</dbReference>
<gene>
    <name evidence="1" type="ORF">E6A44_003515</name>
</gene>